<dbReference type="Pfam" id="PF00578">
    <property type="entry name" value="AhpC-TSA"/>
    <property type="match status" value="1"/>
</dbReference>
<dbReference type="EC" id="1.11.1.24" evidence="3"/>
<organism evidence="15 16">
    <name type="scientific">Ectothiorhodospira marina</name>
    <dbReference type="NCBI Taxonomy" id="1396821"/>
    <lineage>
        <taxon>Bacteria</taxon>
        <taxon>Pseudomonadati</taxon>
        <taxon>Pseudomonadota</taxon>
        <taxon>Gammaproteobacteria</taxon>
        <taxon>Chromatiales</taxon>
        <taxon>Ectothiorhodospiraceae</taxon>
        <taxon>Ectothiorhodospira</taxon>
    </lineage>
</organism>
<keyword evidence="16" id="KW-1185">Reference proteome</keyword>
<protein>
    <recommendedName>
        <fullName evidence="3">thioredoxin-dependent peroxiredoxin</fullName>
        <ecNumber evidence="3">1.11.1.24</ecNumber>
    </recommendedName>
    <alternativeName>
        <fullName evidence="9">Thioredoxin peroxidase</fullName>
    </alternativeName>
    <alternativeName>
        <fullName evidence="11">Thioredoxin-dependent peroxiredoxin Bcp</fullName>
    </alternativeName>
</protein>
<dbReference type="PROSITE" id="PS51352">
    <property type="entry name" value="THIOREDOXIN_2"/>
    <property type="match status" value="1"/>
</dbReference>
<evidence type="ECO:0000256" key="4">
    <source>
        <dbReference type="ARBA" id="ARBA00022559"/>
    </source>
</evidence>
<keyword evidence="6" id="KW-0560">Oxidoreductase</keyword>
<dbReference type="OrthoDB" id="9812811at2"/>
<evidence type="ECO:0000256" key="6">
    <source>
        <dbReference type="ARBA" id="ARBA00023002"/>
    </source>
</evidence>
<dbReference type="InterPro" id="IPR024706">
    <property type="entry name" value="Peroxiredoxin_AhpC-typ"/>
</dbReference>
<evidence type="ECO:0000256" key="3">
    <source>
        <dbReference type="ARBA" id="ARBA00013017"/>
    </source>
</evidence>
<evidence type="ECO:0000256" key="9">
    <source>
        <dbReference type="ARBA" id="ARBA00032824"/>
    </source>
</evidence>
<comment type="similarity">
    <text evidence="10">Belongs to the peroxiredoxin family. BCP/PrxQ subfamily.</text>
</comment>
<gene>
    <name evidence="15" type="ORF">SAMN05444515_11220</name>
</gene>
<dbReference type="InterPro" id="IPR013766">
    <property type="entry name" value="Thioredoxin_domain"/>
</dbReference>
<evidence type="ECO:0000256" key="2">
    <source>
        <dbReference type="ARBA" id="ARBA00011245"/>
    </source>
</evidence>
<dbReference type="RefSeq" id="WP_090254218.1">
    <property type="nucleotide sequence ID" value="NZ_FOAA01000012.1"/>
</dbReference>
<comment type="subunit">
    <text evidence="2">Monomer.</text>
</comment>
<evidence type="ECO:0000313" key="16">
    <source>
        <dbReference type="Proteomes" id="UP000199256"/>
    </source>
</evidence>
<evidence type="ECO:0000259" key="14">
    <source>
        <dbReference type="PROSITE" id="PS51352"/>
    </source>
</evidence>
<comment type="function">
    <text evidence="1">Thiol-specific peroxidase that catalyzes the reduction of hydrogen peroxide and organic hydroperoxides to water and alcohols, respectively. Plays a role in cell protection against oxidative stress by detoxifying peroxides and as sensor of hydrogen peroxide-mediated signaling events.</text>
</comment>
<dbReference type="GO" id="GO:0005737">
    <property type="term" value="C:cytoplasm"/>
    <property type="evidence" value="ECO:0007669"/>
    <property type="project" value="TreeGrafter"/>
</dbReference>
<evidence type="ECO:0000256" key="13">
    <source>
        <dbReference type="PIRSR" id="PIRSR000239-1"/>
    </source>
</evidence>
<keyword evidence="4" id="KW-0575">Peroxidase</keyword>
<reference evidence="16" key="1">
    <citation type="submission" date="2016-10" db="EMBL/GenBank/DDBJ databases">
        <authorList>
            <person name="Varghese N."/>
            <person name="Submissions S."/>
        </authorList>
    </citation>
    <scope>NUCLEOTIDE SEQUENCE [LARGE SCALE GENOMIC DNA]</scope>
    <source>
        <strain evidence="16">DSM 241</strain>
    </source>
</reference>
<dbReference type="PIRSF" id="PIRSF000239">
    <property type="entry name" value="AHPC"/>
    <property type="match status" value="1"/>
</dbReference>
<comment type="catalytic activity">
    <reaction evidence="12">
        <text>a hydroperoxide + [thioredoxin]-dithiol = an alcohol + [thioredoxin]-disulfide + H2O</text>
        <dbReference type="Rhea" id="RHEA:62620"/>
        <dbReference type="Rhea" id="RHEA-COMP:10698"/>
        <dbReference type="Rhea" id="RHEA-COMP:10700"/>
        <dbReference type="ChEBI" id="CHEBI:15377"/>
        <dbReference type="ChEBI" id="CHEBI:29950"/>
        <dbReference type="ChEBI" id="CHEBI:30879"/>
        <dbReference type="ChEBI" id="CHEBI:35924"/>
        <dbReference type="ChEBI" id="CHEBI:50058"/>
        <dbReference type="EC" id="1.11.1.24"/>
    </reaction>
</comment>
<dbReference type="SUPFAM" id="SSF52833">
    <property type="entry name" value="Thioredoxin-like"/>
    <property type="match status" value="1"/>
</dbReference>
<keyword evidence="7" id="KW-1015">Disulfide bond</keyword>
<proteinExistence type="inferred from homology"/>
<dbReference type="PANTHER" id="PTHR42801:SF4">
    <property type="entry name" value="AHPC_TSA FAMILY PROTEIN"/>
    <property type="match status" value="1"/>
</dbReference>
<dbReference type="InterPro" id="IPR050924">
    <property type="entry name" value="Peroxiredoxin_BCP/PrxQ"/>
</dbReference>
<dbReference type="InterPro" id="IPR036249">
    <property type="entry name" value="Thioredoxin-like_sf"/>
</dbReference>
<evidence type="ECO:0000256" key="7">
    <source>
        <dbReference type="ARBA" id="ARBA00023157"/>
    </source>
</evidence>
<feature type="domain" description="Thioredoxin" evidence="14">
    <location>
        <begin position="8"/>
        <end position="163"/>
    </location>
</feature>
<name>A0A1H7NKY4_9GAMM</name>
<evidence type="ECO:0000256" key="10">
    <source>
        <dbReference type="ARBA" id="ARBA00038489"/>
    </source>
</evidence>
<evidence type="ECO:0000256" key="5">
    <source>
        <dbReference type="ARBA" id="ARBA00022862"/>
    </source>
</evidence>
<feature type="active site" description="Cysteine sulfenic acid (-SOH) intermediate; for peroxidase activity" evidence="13">
    <location>
        <position position="52"/>
    </location>
</feature>
<accession>A0A1H7NKY4</accession>
<evidence type="ECO:0000256" key="11">
    <source>
        <dbReference type="ARBA" id="ARBA00042639"/>
    </source>
</evidence>
<keyword evidence="5" id="KW-0049">Antioxidant</keyword>
<dbReference type="EMBL" id="FOAA01000012">
    <property type="protein sequence ID" value="SEL24044.1"/>
    <property type="molecule type" value="Genomic_DNA"/>
</dbReference>
<dbReference type="FunFam" id="3.40.30.10:FF:000007">
    <property type="entry name" value="Thioredoxin-dependent thiol peroxidase"/>
    <property type="match status" value="1"/>
</dbReference>
<dbReference type="Gene3D" id="3.40.30.10">
    <property type="entry name" value="Glutaredoxin"/>
    <property type="match status" value="1"/>
</dbReference>
<dbReference type="CDD" id="cd03017">
    <property type="entry name" value="PRX_BCP"/>
    <property type="match status" value="1"/>
</dbReference>
<dbReference type="InterPro" id="IPR000866">
    <property type="entry name" value="AhpC/TSA"/>
</dbReference>
<evidence type="ECO:0000256" key="8">
    <source>
        <dbReference type="ARBA" id="ARBA00023284"/>
    </source>
</evidence>
<sequence>MSQPAPQVALDQPVPDFELPATGHDAPLRLSDLLGDRHLVLYFYPRDDTPGCTTEGKDFTEHYARLEQAGARVLGVSRDTLKSHDKFKCKYGFPFELLSDEEERVCELFGVMKLKNMYGKQVRGIERSTFLIDRQGVLRKEWRKVKVPGHVDAVIEALESLDR</sequence>
<dbReference type="PANTHER" id="PTHR42801">
    <property type="entry name" value="THIOREDOXIN-DEPENDENT PEROXIDE REDUCTASE"/>
    <property type="match status" value="1"/>
</dbReference>
<evidence type="ECO:0000313" key="15">
    <source>
        <dbReference type="EMBL" id="SEL24044.1"/>
    </source>
</evidence>
<dbReference type="GO" id="GO:0034599">
    <property type="term" value="P:cellular response to oxidative stress"/>
    <property type="evidence" value="ECO:0007669"/>
    <property type="project" value="TreeGrafter"/>
</dbReference>
<dbReference type="AlphaFoldDB" id="A0A1H7NKY4"/>
<dbReference type="GO" id="GO:0045454">
    <property type="term" value="P:cell redox homeostasis"/>
    <property type="evidence" value="ECO:0007669"/>
    <property type="project" value="TreeGrafter"/>
</dbReference>
<dbReference type="GO" id="GO:0008379">
    <property type="term" value="F:thioredoxin peroxidase activity"/>
    <property type="evidence" value="ECO:0007669"/>
    <property type="project" value="TreeGrafter"/>
</dbReference>
<evidence type="ECO:0000256" key="12">
    <source>
        <dbReference type="ARBA" id="ARBA00049091"/>
    </source>
</evidence>
<dbReference type="Proteomes" id="UP000199256">
    <property type="component" value="Unassembled WGS sequence"/>
</dbReference>
<keyword evidence="8" id="KW-0676">Redox-active center</keyword>
<dbReference type="STRING" id="1396821.SAMN05444515_11220"/>
<evidence type="ECO:0000256" key="1">
    <source>
        <dbReference type="ARBA" id="ARBA00003330"/>
    </source>
</evidence>